<evidence type="ECO:0000256" key="8">
    <source>
        <dbReference type="ARBA" id="ARBA00078532"/>
    </source>
</evidence>
<keyword evidence="3" id="KW-0032">Aminotransferase</keyword>
<dbReference type="GO" id="GO:0030170">
    <property type="term" value="F:pyridoxal phosphate binding"/>
    <property type="evidence" value="ECO:0007669"/>
    <property type="project" value="InterPro"/>
</dbReference>
<dbReference type="UniPathway" id="UPA00528">
    <property type="reaction ID" value="UER00586"/>
</dbReference>
<evidence type="ECO:0000256" key="9">
    <source>
        <dbReference type="ARBA" id="ARBA00080525"/>
    </source>
</evidence>
<dbReference type="InterPro" id="IPR015424">
    <property type="entry name" value="PyrdxlP-dep_Trfase"/>
</dbReference>
<dbReference type="OrthoDB" id="1732682at2759"/>
<reference evidence="12" key="1">
    <citation type="submission" date="2016-05" db="EMBL/GenBank/DDBJ databases">
        <title>Comparative genomics of biotechnologically important yeasts.</title>
        <authorList>
            <consortium name="DOE Joint Genome Institute"/>
            <person name="Riley R."/>
            <person name="Haridas S."/>
            <person name="Wolfe K.H."/>
            <person name="Lopes M.R."/>
            <person name="Hittinger C.T."/>
            <person name="Goker M."/>
            <person name="Salamov A."/>
            <person name="Wisecaver J."/>
            <person name="Long T.M."/>
            <person name="Aerts A.L."/>
            <person name="Barry K."/>
            <person name="Choi C."/>
            <person name="Clum A."/>
            <person name="Coughlan A.Y."/>
            <person name="Deshpande S."/>
            <person name="Douglass A.P."/>
            <person name="Hanson S.J."/>
            <person name="Klenk H.-P."/>
            <person name="Labutti K."/>
            <person name="Lapidus A."/>
            <person name="Lindquist E."/>
            <person name="Lipzen A."/>
            <person name="Meier-Kolthoff J.P."/>
            <person name="Ohm R.A."/>
            <person name="Otillar R.P."/>
            <person name="Pangilinan J."/>
            <person name="Peng Y."/>
            <person name="Rokas A."/>
            <person name="Rosa C.A."/>
            <person name="Scheuner C."/>
            <person name="Sibirny A.A."/>
            <person name="Slot J.C."/>
            <person name="Stielow J.B."/>
            <person name="Sun H."/>
            <person name="Kurtzman C.P."/>
            <person name="Blackwell M."/>
            <person name="Grigoriev I.V."/>
            <person name="Jeffries T.W."/>
        </authorList>
    </citation>
    <scope>NUCLEOTIDE SEQUENCE [LARGE SCALE GENOMIC DNA]</scope>
    <source>
        <strain evidence="12">NRRL Y-2460</strain>
    </source>
</reference>
<dbReference type="CDD" id="cd00609">
    <property type="entry name" value="AAT_like"/>
    <property type="match status" value="1"/>
</dbReference>
<dbReference type="Gene3D" id="3.90.1150.10">
    <property type="entry name" value="Aspartate Aminotransferase, domain 1"/>
    <property type="match status" value="1"/>
</dbReference>
<dbReference type="InterPro" id="IPR004839">
    <property type="entry name" value="Aminotransferase_I/II_large"/>
</dbReference>
<keyword evidence="4" id="KW-0808">Transferase</keyword>
<dbReference type="InterPro" id="IPR015421">
    <property type="entry name" value="PyrdxlP-dep_Trfase_major"/>
</dbReference>
<dbReference type="Proteomes" id="UP000094236">
    <property type="component" value="Unassembled WGS sequence"/>
</dbReference>
<dbReference type="FunFam" id="1.10.287.1970:FF:000001">
    <property type="entry name" value="Alanine aminotransferase 2"/>
    <property type="match status" value="1"/>
</dbReference>
<evidence type="ECO:0000256" key="2">
    <source>
        <dbReference type="ARBA" id="ARBA00011738"/>
    </source>
</evidence>
<accession>A0A1E4TWF3</accession>
<evidence type="ECO:0000256" key="5">
    <source>
        <dbReference type="ARBA" id="ARBA00022898"/>
    </source>
</evidence>
<dbReference type="FunFam" id="3.90.1150.10:FF:000010">
    <property type="entry name" value="Alanine aminotransferase 2"/>
    <property type="match status" value="1"/>
</dbReference>
<dbReference type="PANTHER" id="PTHR11751:SF29">
    <property type="entry name" value="ALANINE TRANSAMINASE"/>
    <property type="match status" value="1"/>
</dbReference>
<dbReference type="AlphaFoldDB" id="A0A1E4TWF3"/>
<dbReference type="Gene3D" id="3.40.640.10">
    <property type="entry name" value="Type I PLP-dependent aspartate aminotransferase-like (Major domain)"/>
    <property type="match status" value="1"/>
</dbReference>
<evidence type="ECO:0000313" key="12">
    <source>
        <dbReference type="Proteomes" id="UP000094236"/>
    </source>
</evidence>
<evidence type="ECO:0000256" key="3">
    <source>
        <dbReference type="ARBA" id="ARBA00022576"/>
    </source>
</evidence>
<gene>
    <name evidence="11" type="ORF">PACTADRAFT_49484</name>
</gene>
<comment type="cofactor">
    <cofactor evidence="1">
        <name>pyridoxal 5'-phosphate</name>
        <dbReference type="ChEBI" id="CHEBI:597326"/>
    </cofactor>
</comment>
<dbReference type="GO" id="GO:0008483">
    <property type="term" value="F:transaminase activity"/>
    <property type="evidence" value="ECO:0007669"/>
    <property type="project" value="UniProtKB-KW"/>
</dbReference>
<dbReference type="FunFam" id="3.40.640.10:FF:000012">
    <property type="entry name" value="alanine aminotransferase 2"/>
    <property type="match status" value="1"/>
</dbReference>
<evidence type="ECO:0000256" key="7">
    <source>
        <dbReference type="ARBA" id="ARBA00077894"/>
    </source>
</evidence>
<evidence type="ECO:0000256" key="1">
    <source>
        <dbReference type="ARBA" id="ARBA00001933"/>
    </source>
</evidence>
<dbReference type="InterPro" id="IPR045088">
    <property type="entry name" value="ALAT1/2-like"/>
</dbReference>
<keyword evidence="12" id="KW-1185">Reference proteome</keyword>
<dbReference type="EMBL" id="KV454013">
    <property type="protein sequence ID" value="ODV96066.1"/>
    <property type="molecule type" value="Genomic_DNA"/>
</dbReference>
<protein>
    <recommendedName>
        <fullName evidence="7">Glutamate pyruvate transaminase</fullName>
    </recommendedName>
    <alternativeName>
        <fullName evidence="8">Glutamic--alanine transaminase</fullName>
    </alternativeName>
    <alternativeName>
        <fullName evidence="9">Glutamic--pyruvic transaminase</fullName>
    </alternativeName>
</protein>
<evidence type="ECO:0000259" key="10">
    <source>
        <dbReference type="Pfam" id="PF00155"/>
    </source>
</evidence>
<dbReference type="InterPro" id="IPR015422">
    <property type="entry name" value="PyrdxlP-dep_Trfase_small"/>
</dbReference>
<evidence type="ECO:0000313" key="11">
    <source>
        <dbReference type="EMBL" id="ODV96066.1"/>
    </source>
</evidence>
<comment type="subunit">
    <text evidence="2">Homodimer.</text>
</comment>
<organism evidence="11 12">
    <name type="scientific">Pachysolen tannophilus NRRL Y-2460</name>
    <dbReference type="NCBI Taxonomy" id="669874"/>
    <lineage>
        <taxon>Eukaryota</taxon>
        <taxon>Fungi</taxon>
        <taxon>Dikarya</taxon>
        <taxon>Ascomycota</taxon>
        <taxon>Saccharomycotina</taxon>
        <taxon>Pichiomycetes</taxon>
        <taxon>Pachysolenaceae</taxon>
        <taxon>Pachysolen</taxon>
    </lineage>
</organism>
<proteinExistence type="inferred from homology"/>
<dbReference type="Gene3D" id="1.10.287.1970">
    <property type="match status" value="1"/>
</dbReference>
<dbReference type="PANTHER" id="PTHR11751">
    <property type="entry name" value="ALANINE AMINOTRANSFERASE"/>
    <property type="match status" value="1"/>
</dbReference>
<sequence>MLRYRSGLIDKVNPVLRNYKFTRSLSSVPNFTPAGKLKAVQLNKHALNAKYAVRGSIPTKAEELRAKLKSPAGKELPFKQIINANIGNPQQLDQKPLTFYRQVLSILQYPELIEKKELGKLFPKDVVERAKILVENTGSVGAYSHSQGVPYIRKSIAEFISKRDGYKAHADDIFLTTGASTAVSYLLSLLSNGKSTGFMIPIPQYPLYTATLAIQNAPVIPYYLNEQENWSVNPKELGKLCKENEKAGIDIRALVVITPGNPTGSVLKQEVIEEILEVAAEYGLVVIADEVYQENIFKGEFVSFKKTLRSLQERFPGKFDNVQLASLHSTSKGVSGECGQRGGYMEIIGFEEEVRQQILKLASISLCPVVTGQALVQLMVNPPQPGSESYELDQKERSAIHNSLKDKATELYKAFNEMEGVECQLPEGSMYCFPKISIPQKAIKIAQELGIEADEFYCHELLMSTGICAVPGSGFGQVPGTYHVRTTFLAPGNQWIYDWQKFHNKFMEKYRE</sequence>
<dbReference type="Pfam" id="PF00155">
    <property type="entry name" value="Aminotran_1_2"/>
    <property type="match status" value="1"/>
</dbReference>
<name>A0A1E4TWF3_PACTA</name>
<evidence type="ECO:0000256" key="6">
    <source>
        <dbReference type="ARBA" id="ARBA00025785"/>
    </source>
</evidence>
<dbReference type="SUPFAM" id="SSF53383">
    <property type="entry name" value="PLP-dependent transferases"/>
    <property type="match status" value="1"/>
</dbReference>
<feature type="domain" description="Aminotransferase class I/classII large" evidence="10">
    <location>
        <begin position="123"/>
        <end position="490"/>
    </location>
</feature>
<keyword evidence="5" id="KW-0663">Pyridoxal phosphate</keyword>
<evidence type="ECO:0000256" key="4">
    <source>
        <dbReference type="ARBA" id="ARBA00022679"/>
    </source>
</evidence>
<dbReference type="GO" id="GO:0042853">
    <property type="term" value="P:L-alanine catabolic process"/>
    <property type="evidence" value="ECO:0007669"/>
    <property type="project" value="UniProtKB-UniPathway"/>
</dbReference>
<comment type="similarity">
    <text evidence="6">Belongs to the class-I pyridoxal-phosphate-dependent aminotransferase family. Alanine aminotransferase subfamily.</text>
</comment>
<dbReference type="STRING" id="669874.A0A1E4TWF3"/>